<dbReference type="GO" id="GO:0047661">
    <property type="term" value="F:amino-acid racemase activity"/>
    <property type="evidence" value="ECO:0007669"/>
    <property type="project" value="InterPro"/>
</dbReference>
<evidence type="ECO:0000256" key="1">
    <source>
        <dbReference type="ARBA" id="ARBA00038414"/>
    </source>
</evidence>
<comment type="similarity">
    <text evidence="1">Belongs to the HyuE racemase family.</text>
</comment>
<dbReference type="Proteomes" id="UP000299580">
    <property type="component" value="Chromosome"/>
</dbReference>
<name>A0A4P8QT76_9GAMM</name>
<dbReference type="InterPro" id="IPR053714">
    <property type="entry name" value="Iso_Racemase_Enz_sf"/>
</dbReference>
<protein>
    <submittedName>
        <fullName evidence="2">Asp/Glu racemase</fullName>
    </submittedName>
</protein>
<dbReference type="PANTHER" id="PTHR28047:SF5">
    <property type="entry name" value="PROTEIN DCG1"/>
    <property type="match status" value="1"/>
</dbReference>
<dbReference type="RefSeq" id="WP_137714805.1">
    <property type="nucleotide sequence ID" value="NZ_CP034035.1"/>
</dbReference>
<dbReference type="KEGG" id="brb:EH207_15540"/>
<evidence type="ECO:0000313" key="2">
    <source>
        <dbReference type="EMBL" id="QCR09806.1"/>
    </source>
</evidence>
<dbReference type="Pfam" id="PF01177">
    <property type="entry name" value="Asp_Glu_race"/>
    <property type="match status" value="1"/>
</dbReference>
<organism evidence="2 3">
    <name type="scientific">Brenneria rubrifaciens</name>
    <dbReference type="NCBI Taxonomy" id="55213"/>
    <lineage>
        <taxon>Bacteria</taxon>
        <taxon>Pseudomonadati</taxon>
        <taxon>Pseudomonadota</taxon>
        <taxon>Gammaproteobacteria</taxon>
        <taxon>Enterobacterales</taxon>
        <taxon>Pectobacteriaceae</taxon>
        <taxon>Brenneria</taxon>
    </lineage>
</organism>
<keyword evidence="3" id="KW-1185">Reference proteome</keyword>
<evidence type="ECO:0000313" key="3">
    <source>
        <dbReference type="Proteomes" id="UP000299580"/>
    </source>
</evidence>
<gene>
    <name evidence="2" type="ORF">EH207_15540</name>
</gene>
<proteinExistence type="inferred from homology"/>
<dbReference type="AlphaFoldDB" id="A0A4P8QT76"/>
<dbReference type="InterPro" id="IPR015942">
    <property type="entry name" value="Asp/Glu/hydantoin_racemase"/>
</dbReference>
<dbReference type="OrthoDB" id="9791723at2"/>
<accession>A0A4P8QT76</accession>
<dbReference type="EMBL" id="CP034035">
    <property type="protein sequence ID" value="QCR09806.1"/>
    <property type="molecule type" value="Genomic_DNA"/>
</dbReference>
<dbReference type="PANTHER" id="PTHR28047">
    <property type="entry name" value="PROTEIN DCG1"/>
    <property type="match status" value="1"/>
</dbReference>
<dbReference type="Gene3D" id="3.40.50.12500">
    <property type="match status" value="1"/>
</dbReference>
<sequence length="214" mass="23375">MNIPVEFINPNSSVSVTKIIEDTVNAMNLLEPSFTYFTTMHQAPAGIITQTQYNQAADLVFDYITGQRDRRVFVVACFSDPGVSRLCNEKSRIVIGIGEAGLRSAITKGDRIGVLAISSQSIPRHLDYWKRLGLSKYIVAEEAAELSMAAFSDKNASFDRCLTVARSLKEKHAANVILLGCAGMSDIRERLEAALGIAVVDPVQAAVMALKTHR</sequence>
<reference evidence="2 3" key="1">
    <citation type="submission" date="2018-11" db="EMBL/GenBank/DDBJ databases">
        <title>Genome sequences of Brenneria nigrifluens and Brenneria rubrifaciens.</title>
        <authorList>
            <person name="Poret-Peterson A.T."/>
            <person name="McClean A.E."/>
            <person name="Kluepfel D.A."/>
        </authorList>
    </citation>
    <scope>NUCLEOTIDE SEQUENCE [LARGE SCALE GENOMIC DNA]</scope>
    <source>
        <strain evidence="2 3">6D370</strain>
    </source>
</reference>
<dbReference type="InterPro" id="IPR052186">
    <property type="entry name" value="Hydantoin_racemase-like"/>
</dbReference>